<proteinExistence type="predicted"/>
<dbReference type="SUPFAM" id="SSF103473">
    <property type="entry name" value="MFS general substrate transporter"/>
    <property type="match status" value="1"/>
</dbReference>
<dbReference type="GO" id="GO:0022857">
    <property type="term" value="F:transmembrane transporter activity"/>
    <property type="evidence" value="ECO:0007669"/>
    <property type="project" value="InterPro"/>
</dbReference>
<evidence type="ECO:0000256" key="6">
    <source>
        <dbReference type="ARBA" id="ARBA00023136"/>
    </source>
</evidence>
<dbReference type="InterPro" id="IPR011701">
    <property type="entry name" value="MFS"/>
</dbReference>
<feature type="transmembrane region" description="Helical" evidence="7">
    <location>
        <begin position="171"/>
        <end position="191"/>
    </location>
</feature>
<feature type="transmembrane region" description="Helical" evidence="7">
    <location>
        <begin position="435"/>
        <end position="463"/>
    </location>
</feature>
<evidence type="ECO:0000313" key="10">
    <source>
        <dbReference type="Proteomes" id="UP000243661"/>
    </source>
</evidence>
<dbReference type="GO" id="GO:0005886">
    <property type="term" value="C:plasma membrane"/>
    <property type="evidence" value="ECO:0007669"/>
    <property type="project" value="UniProtKB-SubCell"/>
</dbReference>
<evidence type="ECO:0000259" key="8">
    <source>
        <dbReference type="PROSITE" id="PS50850"/>
    </source>
</evidence>
<keyword evidence="6 7" id="KW-0472">Membrane</keyword>
<evidence type="ECO:0000256" key="2">
    <source>
        <dbReference type="ARBA" id="ARBA00022448"/>
    </source>
</evidence>
<feature type="transmembrane region" description="Helical" evidence="7">
    <location>
        <begin position="203"/>
        <end position="225"/>
    </location>
</feature>
<dbReference type="PANTHER" id="PTHR42718">
    <property type="entry name" value="MAJOR FACILITATOR SUPERFAMILY MULTIDRUG TRANSPORTER MFSC"/>
    <property type="match status" value="1"/>
</dbReference>
<feature type="transmembrane region" description="Helical" evidence="7">
    <location>
        <begin position="469"/>
        <end position="492"/>
    </location>
</feature>
<organism evidence="9 10">
    <name type="scientific">Acinetobacter albensis</name>
    <dbReference type="NCBI Taxonomy" id="1673609"/>
    <lineage>
        <taxon>Bacteria</taxon>
        <taxon>Pseudomonadati</taxon>
        <taxon>Pseudomonadota</taxon>
        <taxon>Gammaproteobacteria</taxon>
        <taxon>Moraxellales</taxon>
        <taxon>Moraxellaceae</taxon>
        <taxon>Acinetobacter</taxon>
    </lineage>
</organism>
<dbReference type="EMBL" id="FMBK01000010">
    <property type="protein sequence ID" value="SCC72588.1"/>
    <property type="molecule type" value="Genomic_DNA"/>
</dbReference>
<evidence type="ECO:0000256" key="5">
    <source>
        <dbReference type="ARBA" id="ARBA00022989"/>
    </source>
</evidence>
<evidence type="ECO:0000256" key="7">
    <source>
        <dbReference type="SAM" id="Phobius"/>
    </source>
</evidence>
<feature type="transmembrane region" description="Helical" evidence="7">
    <location>
        <begin position="305"/>
        <end position="326"/>
    </location>
</feature>
<feature type="transmembrane region" description="Helical" evidence="7">
    <location>
        <begin position="395"/>
        <end position="414"/>
    </location>
</feature>
<dbReference type="Pfam" id="PF07690">
    <property type="entry name" value="MFS_1"/>
    <property type="match status" value="2"/>
</dbReference>
<evidence type="ECO:0000313" key="9">
    <source>
        <dbReference type="EMBL" id="SCC72588.1"/>
    </source>
</evidence>
<accession>A0A1C4GWR2</accession>
<dbReference type="PROSITE" id="PS50850">
    <property type="entry name" value="MFS"/>
    <property type="match status" value="1"/>
</dbReference>
<keyword evidence="5 7" id="KW-1133">Transmembrane helix</keyword>
<evidence type="ECO:0000256" key="4">
    <source>
        <dbReference type="ARBA" id="ARBA00022692"/>
    </source>
</evidence>
<feature type="transmembrane region" description="Helical" evidence="7">
    <location>
        <begin position="366"/>
        <end position="389"/>
    </location>
</feature>
<dbReference type="AlphaFoldDB" id="A0A1C4GWR2"/>
<sequence length="498" mass="54532">MSVLLHFIDHPKLNFFLQHLFQIALHYLKILFCTFMNVSPSHQAVQPEYRLLVFLVSIGFFMQALDTTIVNTALPIMAKSLNENPLHMHSVVVAYVLSVAACIPLSGWFADRFGIRNTYFSSIVIFTLASLGCALSQSLEQLLFFRVIQGIGGALLLPVGRLAMLKVIPRVQFLSAMSLMSLAGLIGPLIGPTLGGWLVEAATWHWIFLINLPMGLLGIFVTFKAMPNITEAQVKKFDFSGFMLLVVAMVGISLGIENFSSAQNSLGFSVGLILIGLVATGIYAYHAHTHQNALFRSTLFENKIYAIGIIGNFFARLGGNALPFLLPLMLQVAFGFSPLVTGLMMIPTVLGSLVSKPIIRPLIQRFGYRQVLLVNTLLVGTCIASLALTTADTPLWLRALHFFIFGILNSLQFVSMNTLTLKDLAQSQASSGNSFLSMIMMLSMSIGVALAGTLVNLFTVYYGTAQITAAFHSTLICLGCINLITACIFWRIPRHTPI</sequence>
<feature type="transmembrane region" description="Helical" evidence="7">
    <location>
        <begin position="118"/>
        <end position="137"/>
    </location>
</feature>
<dbReference type="InterPro" id="IPR036259">
    <property type="entry name" value="MFS_trans_sf"/>
</dbReference>
<dbReference type="NCBIfam" id="NF007799">
    <property type="entry name" value="PRK10504.1"/>
    <property type="match status" value="1"/>
</dbReference>
<keyword evidence="3" id="KW-1003">Cell membrane</keyword>
<dbReference type="PRINTS" id="PR01036">
    <property type="entry name" value="TCRTETB"/>
</dbReference>
<evidence type="ECO:0000256" key="1">
    <source>
        <dbReference type="ARBA" id="ARBA00004651"/>
    </source>
</evidence>
<reference evidence="9 10" key="1">
    <citation type="submission" date="2016-08" db="EMBL/GenBank/DDBJ databases">
        <authorList>
            <person name="Seilhamer J.J."/>
        </authorList>
    </citation>
    <scope>NUCLEOTIDE SEQUENCE [LARGE SCALE GENOMIC DNA]</scope>
    <source>
        <strain evidence="9 10">ANC 4874</strain>
    </source>
</reference>
<name>A0A1C4GWR2_9GAMM</name>
<dbReference type="NCBIfam" id="TIGR00711">
    <property type="entry name" value="efflux_EmrB"/>
    <property type="match status" value="1"/>
</dbReference>
<comment type="subcellular location">
    <subcellularLocation>
        <location evidence="1">Cell membrane</location>
        <topology evidence="1">Multi-pass membrane protein</topology>
    </subcellularLocation>
</comment>
<evidence type="ECO:0000256" key="3">
    <source>
        <dbReference type="ARBA" id="ARBA00022475"/>
    </source>
</evidence>
<dbReference type="PANTHER" id="PTHR42718:SF46">
    <property type="entry name" value="BLR6921 PROTEIN"/>
    <property type="match status" value="1"/>
</dbReference>
<protein>
    <submittedName>
        <fullName evidence="9">Drug resistance transporter, EmrB/QacA subfamily</fullName>
    </submittedName>
</protein>
<feature type="domain" description="Major facilitator superfamily (MFS) profile" evidence="8">
    <location>
        <begin position="52"/>
        <end position="497"/>
    </location>
</feature>
<feature type="transmembrane region" description="Helical" evidence="7">
    <location>
        <begin position="237"/>
        <end position="256"/>
    </location>
</feature>
<gene>
    <name evidence="9" type="ORF">GA0116959_110115</name>
</gene>
<keyword evidence="2" id="KW-0813">Transport</keyword>
<feature type="transmembrane region" description="Helical" evidence="7">
    <location>
        <begin position="20"/>
        <end position="39"/>
    </location>
</feature>
<dbReference type="Gene3D" id="1.20.1250.20">
    <property type="entry name" value="MFS general substrate transporter like domains"/>
    <property type="match status" value="1"/>
</dbReference>
<dbReference type="Proteomes" id="UP000243661">
    <property type="component" value="Unassembled WGS sequence"/>
</dbReference>
<dbReference type="Gene3D" id="1.20.1720.10">
    <property type="entry name" value="Multidrug resistance protein D"/>
    <property type="match status" value="1"/>
</dbReference>
<feature type="transmembrane region" description="Helical" evidence="7">
    <location>
        <begin position="86"/>
        <end position="106"/>
    </location>
</feature>
<feature type="transmembrane region" description="Helical" evidence="7">
    <location>
        <begin position="332"/>
        <end position="354"/>
    </location>
</feature>
<feature type="transmembrane region" description="Helical" evidence="7">
    <location>
        <begin position="143"/>
        <end position="164"/>
    </location>
</feature>
<dbReference type="InterPro" id="IPR004638">
    <property type="entry name" value="EmrB-like"/>
</dbReference>
<dbReference type="CDD" id="cd17503">
    <property type="entry name" value="MFS_LmrB_MDR_like"/>
    <property type="match status" value="1"/>
</dbReference>
<feature type="transmembrane region" description="Helical" evidence="7">
    <location>
        <begin position="51"/>
        <end position="74"/>
    </location>
</feature>
<dbReference type="InterPro" id="IPR020846">
    <property type="entry name" value="MFS_dom"/>
</dbReference>
<feature type="transmembrane region" description="Helical" evidence="7">
    <location>
        <begin position="268"/>
        <end position="285"/>
    </location>
</feature>
<keyword evidence="4 7" id="KW-0812">Transmembrane</keyword>